<keyword evidence="2" id="KW-1133">Transmembrane helix</keyword>
<dbReference type="EMBL" id="LJSN01000005">
    <property type="protein sequence ID" value="PNE36434.1"/>
    <property type="molecule type" value="Genomic_DNA"/>
</dbReference>
<feature type="transmembrane region" description="Helical" evidence="2">
    <location>
        <begin position="92"/>
        <end position="117"/>
    </location>
</feature>
<keyword evidence="2" id="KW-0472">Membrane</keyword>
<evidence type="ECO:0000313" key="3">
    <source>
        <dbReference type="EMBL" id="PNE36434.1"/>
    </source>
</evidence>
<dbReference type="RefSeq" id="WP_102926795.1">
    <property type="nucleotide sequence ID" value="NZ_LJSN01000005.1"/>
</dbReference>
<comment type="caution">
    <text evidence="3">The sequence shown here is derived from an EMBL/GenBank/DDBJ whole genome shotgun (WGS) entry which is preliminary data.</text>
</comment>
<reference evidence="4" key="1">
    <citation type="submission" date="2015-09" db="EMBL/GenBank/DDBJ databases">
        <authorList>
            <person name="Graham D.E."/>
            <person name="Mahan K.M."/>
            <person name="Klingeman D.M."/>
            <person name="Fida T."/>
            <person name="Giannone R.J."/>
            <person name="Hettich R.L."/>
            <person name="Parry R.J."/>
            <person name="Spain J.C."/>
        </authorList>
    </citation>
    <scope>NUCLEOTIDE SEQUENCE [LARGE SCALE GENOMIC DNA]</scope>
    <source>
        <strain evidence="4">JCM 4701</strain>
    </source>
</reference>
<evidence type="ECO:0000256" key="2">
    <source>
        <dbReference type="SAM" id="Phobius"/>
    </source>
</evidence>
<name>A0A2N8P5Y6_STRNR</name>
<dbReference type="Proteomes" id="UP000236047">
    <property type="component" value="Unassembled WGS sequence"/>
</dbReference>
<feature type="region of interest" description="Disordered" evidence="1">
    <location>
        <begin position="153"/>
        <end position="176"/>
    </location>
</feature>
<keyword evidence="2" id="KW-0812">Transmembrane</keyword>
<feature type="transmembrane region" description="Helical" evidence="2">
    <location>
        <begin position="12"/>
        <end position="39"/>
    </location>
</feature>
<proteinExistence type="predicted"/>
<feature type="compositionally biased region" description="Basic residues" evidence="1">
    <location>
        <begin position="153"/>
        <end position="162"/>
    </location>
</feature>
<gene>
    <name evidence="3" type="ORF">AOB60_40930</name>
</gene>
<accession>A0A2N8P5Y6</accession>
<evidence type="ECO:0000313" key="4">
    <source>
        <dbReference type="Proteomes" id="UP000236047"/>
    </source>
</evidence>
<sequence>MQLSRPVRRALLVVHVAVSVSWLGLTAGLLTLGIAGFTAGSTETAVAAYRAMGVLTDVLVLPVAAASLASGVALSLGTHWGLARYRWVLTKFWWTLLAVGLTLLALRPGIAGLAAAAAAGRPTPDPGVLVAPAVASALYLFLTTISVLKPWGRTRRGGRPRGARSAGNRERVGAPS</sequence>
<organism evidence="3 4">
    <name type="scientific">Streptomyces noursei</name>
    <name type="common">Streptomyces albulus</name>
    <dbReference type="NCBI Taxonomy" id="1971"/>
    <lineage>
        <taxon>Bacteria</taxon>
        <taxon>Bacillati</taxon>
        <taxon>Actinomycetota</taxon>
        <taxon>Actinomycetes</taxon>
        <taxon>Kitasatosporales</taxon>
        <taxon>Streptomycetaceae</taxon>
        <taxon>Streptomyces</taxon>
    </lineage>
</organism>
<keyword evidence="4" id="KW-1185">Reference proteome</keyword>
<protein>
    <recommendedName>
        <fullName evidence="5">DUF2269 domain-containing protein</fullName>
    </recommendedName>
</protein>
<evidence type="ECO:0000256" key="1">
    <source>
        <dbReference type="SAM" id="MobiDB-lite"/>
    </source>
</evidence>
<feature type="compositionally biased region" description="Basic and acidic residues" evidence="1">
    <location>
        <begin position="167"/>
        <end position="176"/>
    </location>
</feature>
<evidence type="ECO:0008006" key="5">
    <source>
        <dbReference type="Google" id="ProtNLM"/>
    </source>
</evidence>
<dbReference type="AlphaFoldDB" id="A0A2N8P5Y6"/>
<feature type="transmembrane region" description="Helical" evidence="2">
    <location>
        <begin position="129"/>
        <end position="151"/>
    </location>
</feature>
<feature type="transmembrane region" description="Helical" evidence="2">
    <location>
        <begin position="59"/>
        <end position="80"/>
    </location>
</feature>